<gene>
    <name evidence="1" type="ORF">DRF62_10100</name>
</gene>
<organism evidence="1 2">
    <name type="scientific">Chryseobacterium piscium</name>
    <dbReference type="NCBI Taxonomy" id="333702"/>
    <lineage>
        <taxon>Bacteria</taxon>
        <taxon>Pseudomonadati</taxon>
        <taxon>Bacteroidota</taxon>
        <taxon>Flavobacteriia</taxon>
        <taxon>Flavobacteriales</taxon>
        <taxon>Weeksellaceae</taxon>
        <taxon>Chryseobacterium group</taxon>
        <taxon>Chryseobacterium</taxon>
    </lineage>
</organism>
<dbReference type="AlphaFoldDB" id="A0A3D9BLE6"/>
<sequence length="64" mass="7628">MAKKEGIYSKESTKLYSFFLELYPAFHYNIFLQKRIFIAIGARNLVGYLNIEETSAKFFNFNKY</sequence>
<keyword evidence="2" id="KW-1185">Reference proteome</keyword>
<evidence type="ECO:0000313" key="1">
    <source>
        <dbReference type="EMBL" id="REC54344.1"/>
    </source>
</evidence>
<accession>A0A3D9BLE6</accession>
<dbReference type="Proteomes" id="UP000256512">
    <property type="component" value="Unassembled WGS sequence"/>
</dbReference>
<protein>
    <submittedName>
        <fullName evidence="1">Uncharacterized protein</fullName>
    </submittedName>
</protein>
<proteinExistence type="predicted"/>
<evidence type="ECO:0000313" key="2">
    <source>
        <dbReference type="Proteomes" id="UP000256512"/>
    </source>
</evidence>
<comment type="caution">
    <text evidence="1">The sequence shown here is derived from an EMBL/GenBank/DDBJ whole genome shotgun (WGS) entry which is preliminary data.</text>
</comment>
<dbReference type="EMBL" id="QNVS01000026">
    <property type="protein sequence ID" value="REC54344.1"/>
    <property type="molecule type" value="Genomic_DNA"/>
</dbReference>
<name>A0A3D9BLE6_9FLAO</name>
<reference evidence="1 2" key="1">
    <citation type="journal article" date="2006" name="Int. J. Syst. Evol. Microbiol.">
        <title>Chryseobacterium piscium sp. nov., isolated from fish of the South Atlantic Ocean off South Africa.</title>
        <authorList>
            <person name="de Beer H."/>
            <person name="Hugo C.J."/>
            <person name="Jooste P.J."/>
            <person name="Vancanneyt M."/>
            <person name="Coenye T."/>
            <person name="Vandamme P."/>
        </authorList>
    </citation>
    <scope>NUCLEOTIDE SEQUENCE [LARGE SCALE GENOMIC DNA]</scope>
    <source>
        <strain evidence="1 2">CCUG 51923</strain>
    </source>
</reference>